<accession>A3D6K4</accession>
<dbReference type="InterPro" id="IPR001173">
    <property type="entry name" value="Glyco_trans_2-like"/>
</dbReference>
<dbReference type="Gene3D" id="3.90.550.10">
    <property type="entry name" value="Spore Coat Polysaccharide Biosynthesis Protein SpsA, Chain A"/>
    <property type="match status" value="1"/>
</dbReference>
<organism evidence="2 3">
    <name type="scientific">Shewanella baltica (strain OS155 / ATCC BAA-1091)</name>
    <dbReference type="NCBI Taxonomy" id="325240"/>
    <lineage>
        <taxon>Bacteria</taxon>
        <taxon>Pseudomonadati</taxon>
        <taxon>Pseudomonadota</taxon>
        <taxon>Gammaproteobacteria</taxon>
        <taxon>Alteromonadales</taxon>
        <taxon>Shewanellaceae</taxon>
        <taxon>Shewanella</taxon>
    </lineage>
</organism>
<gene>
    <name evidence="2" type="ordered locus">Sbal_2884</name>
</gene>
<sequence length="305" mass="35470" precursor="true">MVKVSVILVSYNTRELTLNAIKSIHEKTKNILYEIILVDNDSCDNTLEQVEKEFQDVICIRNDKNYGFGYANNIGAKKAKGEYIFLLNTDTVLINNAIKILSDYLDTYAVKDNIVAVCGNLYDQCNNPTTSYSKLFPSIALEINTLFFNFMHHLKSKNFHFNFSNKPIQFKGSLSGADSMLVKRHFDSVNGFDQDFFLYYEETDLFYRLIAKGLLVASVPQAKIVHLEGASEQLKEKTLIRSFTSKYLYLKKHKPNYIHAFYHYIYQATLFSRIILFRVLGNNEKLQYWKLLEKIENQVYLESKQ</sequence>
<dbReference type="EMBL" id="CP000563">
    <property type="protein sequence ID" value="ABN62367.1"/>
    <property type="molecule type" value="Genomic_DNA"/>
</dbReference>
<dbReference type="AlphaFoldDB" id="A3D6K4"/>
<dbReference type="InterPro" id="IPR029044">
    <property type="entry name" value="Nucleotide-diphossugar_trans"/>
</dbReference>
<dbReference type="RefSeq" id="WP_011847278.1">
    <property type="nucleotide sequence ID" value="NC_009052.1"/>
</dbReference>
<dbReference type="GO" id="GO:0016740">
    <property type="term" value="F:transferase activity"/>
    <property type="evidence" value="ECO:0007669"/>
    <property type="project" value="UniProtKB-KW"/>
</dbReference>
<evidence type="ECO:0000259" key="1">
    <source>
        <dbReference type="Pfam" id="PF00535"/>
    </source>
</evidence>
<dbReference type="SUPFAM" id="SSF53448">
    <property type="entry name" value="Nucleotide-diphospho-sugar transferases"/>
    <property type="match status" value="1"/>
</dbReference>
<keyword evidence="2" id="KW-0808">Transferase</keyword>
<dbReference type="CDD" id="cd04186">
    <property type="entry name" value="GT_2_like_c"/>
    <property type="match status" value="1"/>
</dbReference>
<dbReference type="CAZy" id="GT2">
    <property type="family name" value="Glycosyltransferase Family 2"/>
</dbReference>
<protein>
    <submittedName>
        <fullName evidence="2">Glycosyl transferase, family 2</fullName>
    </submittedName>
</protein>
<reference evidence="2 3" key="1">
    <citation type="submission" date="2007-02" db="EMBL/GenBank/DDBJ databases">
        <title>Complete sequence of chromosome of Shewanella baltica OS155.</title>
        <authorList>
            <consortium name="US DOE Joint Genome Institute"/>
            <person name="Copeland A."/>
            <person name="Lucas S."/>
            <person name="Lapidus A."/>
            <person name="Barry K."/>
            <person name="Detter J.C."/>
            <person name="Glavina del Rio T."/>
            <person name="Hammon N."/>
            <person name="Israni S."/>
            <person name="Dalin E."/>
            <person name="Tice H."/>
            <person name="Pitluck S."/>
            <person name="Sims D.R."/>
            <person name="Brettin T."/>
            <person name="Bruce D."/>
            <person name="Han C."/>
            <person name="Tapia R."/>
            <person name="Brainard J."/>
            <person name="Schmutz J."/>
            <person name="Larimer F."/>
            <person name="Land M."/>
            <person name="Hauser L."/>
            <person name="Kyrpides N."/>
            <person name="Mikhailova N."/>
            <person name="Brettar I."/>
            <person name="Klappenbach J."/>
            <person name="Konstantinidis K."/>
            <person name="Rodrigues J."/>
            <person name="Tiedje J."/>
            <person name="Richardson P."/>
        </authorList>
    </citation>
    <scope>NUCLEOTIDE SEQUENCE [LARGE SCALE GENOMIC DNA]</scope>
    <source>
        <strain evidence="3">OS155 / ATCC BAA-1091</strain>
    </source>
</reference>
<dbReference type="Proteomes" id="UP000001557">
    <property type="component" value="Chromosome"/>
</dbReference>
<evidence type="ECO:0000313" key="3">
    <source>
        <dbReference type="Proteomes" id="UP000001557"/>
    </source>
</evidence>
<dbReference type="STRING" id="325240.Sbal_2884"/>
<dbReference type="PANTHER" id="PTHR43179">
    <property type="entry name" value="RHAMNOSYLTRANSFERASE WBBL"/>
    <property type="match status" value="1"/>
</dbReference>
<feature type="domain" description="Glycosyltransferase 2-like" evidence="1">
    <location>
        <begin position="5"/>
        <end position="118"/>
    </location>
</feature>
<dbReference type="HOGENOM" id="CLU_023845_0_3_6"/>
<dbReference type="PANTHER" id="PTHR43179:SF7">
    <property type="entry name" value="RHAMNOSYLTRANSFERASE WBBL"/>
    <property type="match status" value="1"/>
</dbReference>
<name>A3D6K4_SHEB5</name>
<dbReference type="KEGG" id="sbl:Sbal_2884"/>
<evidence type="ECO:0000313" key="2">
    <source>
        <dbReference type="EMBL" id="ABN62367.1"/>
    </source>
</evidence>
<proteinExistence type="predicted"/>
<dbReference type="Pfam" id="PF00535">
    <property type="entry name" value="Glycos_transf_2"/>
    <property type="match status" value="1"/>
</dbReference>
<dbReference type="OrthoDB" id="5291101at2"/>
<keyword evidence="3" id="KW-1185">Reference proteome</keyword>